<evidence type="ECO:0000313" key="2">
    <source>
        <dbReference type="EMBL" id="AEM40558.1"/>
    </source>
</evidence>
<keyword evidence="1" id="KW-0472">Membrane</keyword>
<protein>
    <submittedName>
        <fullName evidence="2">Uncharacterized protein</fullName>
    </submittedName>
</protein>
<dbReference type="AlphaFoldDB" id="F9Y4K1"/>
<accession>F9Y4K1</accession>
<reference evidence="2 3" key="1">
    <citation type="journal article" date="2011" name="J. Bacteriol.">
        <title>Complete genome sequence of the industrial strain Ketogulonicigenium vulgare WSH-001.</title>
        <authorList>
            <person name="Liu L."/>
            <person name="Li Y."/>
            <person name="Zhang J."/>
            <person name="Zhou Z."/>
            <person name="Liu J."/>
            <person name="Li X."/>
            <person name="Zhou J."/>
            <person name="Du G."/>
            <person name="Wang L."/>
            <person name="Chen J."/>
        </authorList>
    </citation>
    <scope>NUCLEOTIDE SEQUENCE [LARGE SCALE GENOMIC DNA]</scope>
    <source>
        <strain evidence="2 3">WSH-001</strain>
    </source>
</reference>
<evidence type="ECO:0000256" key="1">
    <source>
        <dbReference type="SAM" id="Phobius"/>
    </source>
</evidence>
<proteinExistence type="predicted"/>
<organism evidence="2 3">
    <name type="scientific">Ketogulonicigenium vulgare (strain WSH-001)</name>
    <dbReference type="NCBI Taxonomy" id="759362"/>
    <lineage>
        <taxon>Bacteria</taxon>
        <taxon>Pseudomonadati</taxon>
        <taxon>Pseudomonadota</taxon>
        <taxon>Alphaproteobacteria</taxon>
        <taxon>Rhodobacterales</taxon>
        <taxon>Roseobacteraceae</taxon>
        <taxon>Ketogulonicigenium</taxon>
    </lineage>
</organism>
<name>F9Y4K1_KETVW</name>
<dbReference type="EMBL" id="CP002018">
    <property type="protein sequence ID" value="AEM40558.1"/>
    <property type="molecule type" value="Genomic_DNA"/>
</dbReference>
<keyword evidence="3" id="KW-1185">Reference proteome</keyword>
<feature type="transmembrane region" description="Helical" evidence="1">
    <location>
        <begin position="35"/>
        <end position="53"/>
    </location>
</feature>
<dbReference type="HOGENOM" id="CLU_2538071_0_0_5"/>
<keyword evidence="1" id="KW-0812">Transmembrane</keyword>
<dbReference type="Proteomes" id="UP000000692">
    <property type="component" value="Chromosome"/>
</dbReference>
<sequence>MSNPISLSSFLSNARLPPACGLFGATYPQLDRPTVAARVFVFILSLSLSLWWWTVRDCLRLSRSVFVCLRLSMWTHTIDCSFV</sequence>
<evidence type="ECO:0000313" key="3">
    <source>
        <dbReference type="Proteomes" id="UP000000692"/>
    </source>
</evidence>
<dbReference type="KEGG" id="kvl:KVU_0718"/>
<gene>
    <name evidence="2" type="ordered locus">KVU_0718</name>
</gene>
<keyword evidence="1" id="KW-1133">Transmembrane helix</keyword>